<evidence type="ECO:0000259" key="5">
    <source>
        <dbReference type="PROSITE" id="PS50122"/>
    </source>
</evidence>
<dbReference type="InterPro" id="IPR035909">
    <property type="entry name" value="CheB_C"/>
</dbReference>
<evidence type="ECO:0000256" key="2">
    <source>
        <dbReference type="ARBA" id="ARBA00039140"/>
    </source>
</evidence>
<dbReference type="Gene3D" id="3.40.50.180">
    <property type="entry name" value="Methylesterase CheB, C-terminal domain"/>
    <property type="match status" value="1"/>
</dbReference>
<dbReference type="InterPro" id="IPR000673">
    <property type="entry name" value="Sig_transdc_resp-reg_Me-estase"/>
</dbReference>
<feature type="active site" evidence="4">
    <location>
        <position position="131"/>
    </location>
</feature>
<dbReference type="Proteomes" id="UP001274321">
    <property type="component" value="Unassembled WGS sequence"/>
</dbReference>
<dbReference type="PROSITE" id="PS50122">
    <property type="entry name" value="CHEB"/>
    <property type="match status" value="1"/>
</dbReference>
<dbReference type="Pfam" id="PF01339">
    <property type="entry name" value="CheB_methylest"/>
    <property type="match status" value="1"/>
</dbReference>
<dbReference type="PIRSF" id="PIRSF036461">
    <property type="entry name" value="Chmtx_methlestr"/>
    <property type="match status" value="1"/>
</dbReference>
<gene>
    <name evidence="6" type="ORF">SCD90_07470</name>
</gene>
<dbReference type="CDD" id="cd16433">
    <property type="entry name" value="CheB"/>
    <property type="match status" value="1"/>
</dbReference>
<keyword evidence="7" id="KW-1185">Reference proteome</keyword>
<protein>
    <recommendedName>
        <fullName evidence="2">protein-glutamate methylesterase</fullName>
        <ecNumber evidence="2">3.1.1.61</ecNumber>
    </recommendedName>
</protein>
<dbReference type="SUPFAM" id="SSF52738">
    <property type="entry name" value="Methylesterase CheB, C-terminal domain"/>
    <property type="match status" value="1"/>
</dbReference>
<proteinExistence type="predicted"/>
<evidence type="ECO:0000256" key="1">
    <source>
        <dbReference type="ARBA" id="ARBA00022801"/>
    </source>
</evidence>
<keyword evidence="1 4" id="KW-0378">Hydrolase</keyword>
<keyword evidence="4" id="KW-0145">Chemotaxis</keyword>
<dbReference type="EMBL" id="JAXAFJ010000003">
    <property type="protein sequence ID" value="MDX6805899.1"/>
    <property type="molecule type" value="Genomic_DNA"/>
</dbReference>
<name>A0ABU4RP75_9HYPH</name>
<comment type="caution">
    <text evidence="6">The sequence shown here is derived from an EMBL/GenBank/DDBJ whole genome shotgun (WGS) entry which is preliminary data.</text>
</comment>
<dbReference type="PANTHER" id="PTHR42872">
    <property type="entry name" value="PROTEIN-GLUTAMATE METHYLESTERASE/PROTEIN-GLUTAMINE GLUTAMINASE"/>
    <property type="match status" value="1"/>
</dbReference>
<dbReference type="PANTHER" id="PTHR42872:SF6">
    <property type="entry name" value="PROTEIN-GLUTAMATE METHYLESTERASE_PROTEIN-GLUTAMINE GLUTAMINASE"/>
    <property type="match status" value="1"/>
</dbReference>
<comment type="catalytic activity">
    <reaction evidence="3">
        <text>[protein]-L-glutamate 5-O-methyl ester + H2O = L-glutamyl-[protein] + methanol + H(+)</text>
        <dbReference type="Rhea" id="RHEA:23236"/>
        <dbReference type="Rhea" id="RHEA-COMP:10208"/>
        <dbReference type="Rhea" id="RHEA-COMP:10311"/>
        <dbReference type="ChEBI" id="CHEBI:15377"/>
        <dbReference type="ChEBI" id="CHEBI:15378"/>
        <dbReference type="ChEBI" id="CHEBI:17790"/>
        <dbReference type="ChEBI" id="CHEBI:29973"/>
        <dbReference type="ChEBI" id="CHEBI:82795"/>
        <dbReference type="EC" id="3.1.1.61"/>
    </reaction>
</comment>
<evidence type="ECO:0000313" key="7">
    <source>
        <dbReference type="Proteomes" id="UP001274321"/>
    </source>
</evidence>
<evidence type="ECO:0000313" key="6">
    <source>
        <dbReference type="EMBL" id="MDX6805899.1"/>
    </source>
</evidence>
<accession>A0ABU4RP75</accession>
<feature type="domain" description="CheB-type methylesterase" evidence="5">
    <location>
        <begin position="1"/>
        <end position="189"/>
    </location>
</feature>
<evidence type="ECO:0000256" key="3">
    <source>
        <dbReference type="ARBA" id="ARBA00048267"/>
    </source>
</evidence>
<sequence>MTTRDIIVIGASAGGVEALQRLCASLPADLPASIFVTQHLSPSARSVLPQLLDRVGPLPARSPADGDPVETGTIYVAAPDHHMLLREGKILMRRGPNENRTRPAVNALFRSAALAYGGRVIGVVLTGLLDDGTDGLIAITAAGGLSVVQDPDDAAWPSMPRNALKRDHVSHVVPLSGLGDLLTSLVAEEAGPSIPLPDEYRVEDQMAALEFAVMDSEIITPGQPSHISCPDCGGVLNRIDTQDEIRFRCQVGHAFTPLGLAAAQSDELERALGIAARTHRDRIRLFEQMGASAHMRGLPRAEGRWKEAADESSRMIEVLEDAMSTLRKTATGDDVG</sequence>
<feature type="active site" evidence="4">
    <location>
        <position position="12"/>
    </location>
</feature>
<organism evidence="6 7">
    <name type="scientific">Terrihabitans rhizophilus</name>
    <dbReference type="NCBI Taxonomy" id="3092662"/>
    <lineage>
        <taxon>Bacteria</taxon>
        <taxon>Pseudomonadati</taxon>
        <taxon>Pseudomonadota</taxon>
        <taxon>Alphaproteobacteria</taxon>
        <taxon>Hyphomicrobiales</taxon>
        <taxon>Terrihabitans</taxon>
    </lineage>
</organism>
<dbReference type="RefSeq" id="WP_319844022.1">
    <property type="nucleotide sequence ID" value="NZ_JAXAFJ010000003.1"/>
</dbReference>
<reference evidence="6 7" key="1">
    <citation type="submission" date="2023-11" db="EMBL/GenBank/DDBJ databases">
        <authorList>
            <person name="Bao R."/>
        </authorList>
    </citation>
    <scope>NUCLEOTIDE SEQUENCE [LARGE SCALE GENOMIC DNA]</scope>
    <source>
        <strain evidence="6 7">PJ23</strain>
    </source>
</reference>
<dbReference type="EC" id="3.1.1.61" evidence="2"/>
<evidence type="ECO:0000256" key="4">
    <source>
        <dbReference type="PROSITE-ProRule" id="PRU00050"/>
    </source>
</evidence>
<dbReference type="InterPro" id="IPR011247">
    <property type="entry name" value="Chemotax_prot-Glu_Me-esterase"/>
</dbReference>
<feature type="active site" evidence="4">
    <location>
        <position position="39"/>
    </location>
</feature>